<evidence type="ECO:0000313" key="15">
    <source>
        <dbReference type="EMBL" id="MCW6512812.1"/>
    </source>
</evidence>
<dbReference type="EMBL" id="JAMOIM010000067">
    <property type="protein sequence ID" value="MCW6512812.1"/>
    <property type="molecule type" value="Genomic_DNA"/>
</dbReference>
<evidence type="ECO:0000256" key="10">
    <source>
        <dbReference type="ARBA" id="ARBA00023004"/>
    </source>
</evidence>
<feature type="transmembrane region" description="Helical" evidence="13">
    <location>
        <begin position="110"/>
        <end position="129"/>
    </location>
</feature>
<keyword evidence="9 13" id="KW-1133">Transmembrane helix</keyword>
<dbReference type="SUPFAM" id="SSF81342">
    <property type="entry name" value="Transmembrane di-heme cytochromes"/>
    <property type="match status" value="1"/>
</dbReference>
<dbReference type="InterPro" id="IPR052168">
    <property type="entry name" value="Cytochrome_b561_oxidase"/>
</dbReference>
<evidence type="ECO:0000256" key="5">
    <source>
        <dbReference type="ARBA" id="ARBA00022617"/>
    </source>
</evidence>
<feature type="transmembrane region" description="Helical" evidence="13">
    <location>
        <begin position="32"/>
        <end position="54"/>
    </location>
</feature>
<evidence type="ECO:0000256" key="6">
    <source>
        <dbReference type="ARBA" id="ARBA00022692"/>
    </source>
</evidence>
<evidence type="ECO:0000256" key="8">
    <source>
        <dbReference type="ARBA" id="ARBA00022982"/>
    </source>
</evidence>
<dbReference type="AlphaFoldDB" id="A0AA42CRT3"/>
<evidence type="ECO:0000259" key="14">
    <source>
        <dbReference type="Pfam" id="PF01292"/>
    </source>
</evidence>
<dbReference type="PANTHER" id="PTHR30529:SF1">
    <property type="entry name" value="CYTOCHROME B561 HOMOLOG 2"/>
    <property type="match status" value="1"/>
</dbReference>
<gene>
    <name evidence="15" type="ORF">M8523_33510</name>
</gene>
<name>A0AA42CRT3_9HYPH</name>
<organism evidence="15 16">
    <name type="scientific">Lichenifustis flavocetrariae</name>
    <dbReference type="NCBI Taxonomy" id="2949735"/>
    <lineage>
        <taxon>Bacteria</taxon>
        <taxon>Pseudomonadati</taxon>
        <taxon>Pseudomonadota</taxon>
        <taxon>Alphaproteobacteria</taxon>
        <taxon>Hyphomicrobiales</taxon>
        <taxon>Lichenihabitantaceae</taxon>
        <taxon>Lichenifustis</taxon>
    </lineage>
</organism>
<evidence type="ECO:0000256" key="1">
    <source>
        <dbReference type="ARBA" id="ARBA00001970"/>
    </source>
</evidence>
<keyword evidence="7" id="KW-0479">Metal-binding</keyword>
<proteinExistence type="inferred from homology"/>
<evidence type="ECO:0000256" key="13">
    <source>
        <dbReference type="SAM" id="Phobius"/>
    </source>
</evidence>
<keyword evidence="8" id="KW-0249">Electron transport</keyword>
<keyword evidence="16" id="KW-1185">Reference proteome</keyword>
<dbReference type="InterPro" id="IPR016174">
    <property type="entry name" value="Di-haem_cyt_TM"/>
</dbReference>
<sequence>MTIPRLAEAAGFDAGNDDGLRGTQRYDGLTMILHWMTALLVVTLFGLAHIWPFFQHDGPTQITMQTAHVSLGVLLSIVLITRMVWRSVLGRRLPQIGSGPSALPAQAMHYFLYGLLVVMVVAGFGKRWIRGHGVEFFGGSIPSPFTFDPSWRLACNWIHHWGAWALIVLAGLHAAAACIHHVVLRDGVLRRMFPA</sequence>
<evidence type="ECO:0000313" key="16">
    <source>
        <dbReference type="Proteomes" id="UP001165667"/>
    </source>
</evidence>
<feature type="domain" description="Cytochrome b561 bacterial/Ni-hydrogenase" evidence="14">
    <location>
        <begin position="25"/>
        <end position="194"/>
    </location>
</feature>
<dbReference type="Pfam" id="PF01292">
    <property type="entry name" value="Ni_hydr_CYTB"/>
    <property type="match status" value="1"/>
</dbReference>
<evidence type="ECO:0000256" key="12">
    <source>
        <dbReference type="ARBA" id="ARBA00037975"/>
    </source>
</evidence>
<dbReference type="PANTHER" id="PTHR30529">
    <property type="entry name" value="CYTOCHROME B561"/>
    <property type="match status" value="1"/>
</dbReference>
<dbReference type="GO" id="GO:0022904">
    <property type="term" value="P:respiratory electron transport chain"/>
    <property type="evidence" value="ECO:0007669"/>
    <property type="project" value="InterPro"/>
</dbReference>
<evidence type="ECO:0000256" key="9">
    <source>
        <dbReference type="ARBA" id="ARBA00022989"/>
    </source>
</evidence>
<feature type="transmembrane region" description="Helical" evidence="13">
    <location>
        <begin position="66"/>
        <end position="85"/>
    </location>
</feature>
<keyword evidence="11 13" id="KW-0472">Membrane</keyword>
<keyword evidence="10" id="KW-0408">Iron</keyword>
<dbReference type="GO" id="GO:0009055">
    <property type="term" value="F:electron transfer activity"/>
    <property type="evidence" value="ECO:0007669"/>
    <property type="project" value="InterPro"/>
</dbReference>
<comment type="cofactor">
    <cofactor evidence="1">
        <name>heme b</name>
        <dbReference type="ChEBI" id="CHEBI:60344"/>
    </cofactor>
</comment>
<keyword evidence="3" id="KW-0813">Transport</keyword>
<evidence type="ECO:0000256" key="4">
    <source>
        <dbReference type="ARBA" id="ARBA00022475"/>
    </source>
</evidence>
<comment type="caution">
    <text evidence="15">The sequence shown here is derived from an EMBL/GenBank/DDBJ whole genome shotgun (WGS) entry which is preliminary data.</text>
</comment>
<dbReference type="RefSeq" id="WP_282589187.1">
    <property type="nucleotide sequence ID" value="NZ_JAMOIM010000067.1"/>
</dbReference>
<protein>
    <submittedName>
        <fullName evidence="15">Cytochrome b</fullName>
    </submittedName>
</protein>
<dbReference type="GO" id="GO:0046872">
    <property type="term" value="F:metal ion binding"/>
    <property type="evidence" value="ECO:0007669"/>
    <property type="project" value="UniProtKB-KW"/>
</dbReference>
<dbReference type="Proteomes" id="UP001165667">
    <property type="component" value="Unassembled WGS sequence"/>
</dbReference>
<keyword evidence="4" id="KW-1003">Cell membrane</keyword>
<evidence type="ECO:0000256" key="11">
    <source>
        <dbReference type="ARBA" id="ARBA00023136"/>
    </source>
</evidence>
<evidence type="ECO:0000256" key="2">
    <source>
        <dbReference type="ARBA" id="ARBA00004651"/>
    </source>
</evidence>
<dbReference type="GO" id="GO:0005886">
    <property type="term" value="C:plasma membrane"/>
    <property type="evidence" value="ECO:0007669"/>
    <property type="project" value="UniProtKB-SubCell"/>
</dbReference>
<keyword evidence="6 13" id="KW-0812">Transmembrane</keyword>
<dbReference type="InterPro" id="IPR011577">
    <property type="entry name" value="Cyt_b561_bac/Ni-Hgenase"/>
</dbReference>
<comment type="subcellular location">
    <subcellularLocation>
        <location evidence="2">Cell membrane</location>
        <topology evidence="2">Multi-pass membrane protein</topology>
    </subcellularLocation>
</comment>
<keyword evidence="5" id="KW-0349">Heme</keyword>
<reference evidence="15" key="1">
    <citation type="submission" date="2022-05" db="EMBL/GenBank/DDBJ databases">
        <authorList>
            <person name="Pankratov T."/>
        </authorList>
    </citation>
    <scope>NUCLEOTIDE SEQUENCE</scope>
    <source>
        <strain evidence="15">BP6-180914</strain>
    </source>
</reference>
<comment type="similarity">
    <text evidence="12">Belongs to the cytochrome b561 family.</text>
</comment>
<accession>A0AA42CRT3</accession>
<evidence type="ECO:0000256" key="3">
    <source>
        <dbReference type="ARBA" id="ARBA00022448"/>
    </source>
</evidence>
<dbReference type="GO" id="GO:0020037">
    <property type="term" value="F:heme binding"/>
    <property type="evidence" value="ECO:0007669"/>
    <property type="project" value="TreeGrafter"/>
</dbReference>
<feature type="transmembrane region" description="Helical" evidence="13">
    <location>
        <begin position="161"/>
        <end position="184"/>
    </location>
</feature>
<dbReference type="Gene3D" id="1.20.950.20">
    <property type="entry name" value="Transmembrane di-heme cytochromes, Chain C"/>
    <property type="match status" value="1"/>
</dbReference>
<evidence type="ECO:0000256" key="7">
    <source>
        <dbReference type="ARBA" id="ARBA00022723"/>
    </source>
</evidence>